<gene>
    <name evidence="1" type="ORF">KIN20_019028</name>
</gene>
<keyword evidence="2" id="KW-1185">Reference proteome</keyword>
<proteinExistence type="predicted"/>
<name>A0AAD5N1R6_PARTN</name>
<protein>
    <submittedName>
        <fullName evidence="1">Uncharacterized protein</fullName>
    </submittedName>
</protein>
<comment type="caution">
    <text evidence="1">The sequence shown here is derived from an EMBL/GenBank/DDBJ whole genome shotgun (WGS) entry which is preliminary data.</text>
</comment>
<evidence type="ECO:0000313" key="1">
    <source>
        <dbReference type="EMBL" id="KAJ1360126.1"/>
    </source>
</evidence>
<accession>A0AAD5N1R6</accession>
<dbReference type="EMBL" id="JAHQIW010003777">
    <property type="protein sequence ID" value="KAJ1360126.1"/>
    <property type="molecule type" value="Genomic_DNA"/>
</dbReference>
<dbReference type="Proteomes" id="UP001196413">
    <property type="component" value="Unassembled WGS sequence"/>
</dbReference>
<sequence>MVIEERGEDSEDYTFRLQSADEKEIYRKSGEAKKIQSKLYNKWKKAVYIDPKRKVNIAHFITREVC</sequence>
<organism evidence="1 2">
    <name type="scientific">Parelaphostrongylus tenuis</name>
    <name type="common">Meningeal worm</name>
    <dbReference type="NCBI Taxonomy" id="148309"/>
    <lineage>
        <taxon>Eukaryota</taxon>
        <taxon>Metazoa</taxon>
        <taxon>Ecdysozoa</taxon>
        <taxon>Nematoda</taxon>
        <taxon>Chromadorea</taxon>
        <taxon>Rhabditida</taxon>
        <taxon>Rhabditina</taxon>
        <taxon>Rhabditomorpha</taxon>
        <taxon>Strongyloidea</taxon>
        <taxon>Metastrongylidae</taxon>
        <taxon>Parelaphostrongylus</taxon>
    </lineage>
</organism>
<reference evidence="1" key="1">
    <citation type="submission" date="2021-06" db="EMBL/GenBank/DDBJ databases">
        <title>Parelaphostrongylus tenuis whole genome reference sequence.</title>
        <authorList>
            <person name="Garwood T.J."/>
            <person name="Larsen P.A."/>
            <person name="Fountain-Jones N.M."/>
            <person name="Garbe J.R."/>
            <person name="Macchietto M.G."/>
            <person name="Kania S.A."/>
            <person name="Gerhold R.W."/>
            <person name="Richards J.E."/>
            <person name="Wolf T.M."/>
        </authorList>
    </citation>
    <scope>NUCLEOTIDE SEQUENCE</scope>
    <source>
        <strain evidence="1">MNPRO001-30</strain>
        <tissue evidence="1">Meninges</tissue>
    </source>
</reference>
<dbReference type="AlphaFoldDB" id="A0AAD5N1R6"/>
<evidence type="ECO:0000313" key="2">
    <source>
        <dbReference type="Proteomes" id="UP001196413"/>
    </source>
</evidence>